<evidence type="ECO:0000313" key="2">
    <source>
        <dbReference type="EMBL" id="JAT74457.1"/>
    </source>
</evidence>
<feature type="compositionally biased region" description="Low complexity" evidence="1">
    <location>
        <begin position="268"/>
        <end position="286"/>
    </location>
</feature>
<dbReference type="Pfam" id="PF12452">
    <property type="entry name" value="DUF3685"/>
    <property type="match status" value="1"/>
</dbReference>
<sequence>AVGWGWRGRRGVAGPSPPPPAPSQEPHVPCRNRDDVWERAWAPFEVGQTRAPRCRTLVLMGIAPAEQSRLVALALAALERGLPALPAADLAGAEKASLACTCHAVLTGAARVVAQAWLGYLPFNLAGGTEACNGEAGGAQAGAVERRPDPIAARLQETAPLCHAVFRLLGSQNEWGEARGATGREEALLSAAGPGLGRAAALTQLEAGGRAAPRGWSADTHGRGPSPAIVSLAPSVLQDAAVTVAEAVAAAYLADVAAGTPPPALLRASSSAHQGSGAGLGPPAASRDGHGRSSAGGASQVEPPTVAGGAALGAASVQGPRPAPLPAAPCAPAPAVTPAAPASPAPPPPSLLEASLWPTLVHPQLASTRALQRFLNQVALACWVEAQYHSVQCMLEDRLVLRTLGPGGSVQERRVPYRRGAELDALTGTRFALSLLLEALDVGLPLGRRAAAAAGRALSWILVDLVGAVLALLARGVRGGLSRGRRSGGAAPGARGGVWRGGAPEAA</sequence>
<evidence type="ECO:0000256" key="1">
    <source>
        <dbReference type="SAM" id="MobiDB-lite"/>
    </source>
</evidence>
<dbReference type="PANTHER" id="PTHR36807">
    <property type="entry name" value="PHOSPHOGLYCOLATE PHOSPHATASE"/>
    <property type="match status" value="1"/>
</dbReference>
<proteinExistence type="predicted"/>
<feature type="region of interest" description="Disordered" evidence="1">
    <location>
        <begin position="265"/>
        <end position="306"/>
    </location>
</feature>
<dbReference type="PANTHER" id="PTHR36807:SF2">
    <property type="entry name" value="PHOSPHOGLYCOLATE PHOSPHATASE"/>
    <property type="match status" value="1"/>
</dbReference>
<feature type="region of interest" description="Disordered" evidence="1">
    <location>
        <begin position="1"/>
        <end position="30"/>
    </location>
</feature>
<organism evidence="2">
    <name type="scientific">Auxenochlorella protothecoides</name>
    <name type="common">Green microalga</name>
    <name type="synonym">Chlorella protothecoides</name>
    <dbReference type="NCBI Taxonomy" id="3075"/>
    <lineage>
        <taxon>Eukaryota</taxon>
        <taxon>Viridiplantae</taxon>
        <taxon>Chlorophyta</taxon>
        <taxon>core chlorophytes</taxon>
        <taxon>Trebouxiophyceae</taxon>
        <taxon>Chlorellales</taxon>
        <taxon>Chlorellaceae</taxon>
        <taxon>Auxenochlorella</taxon>
    </lineage>
</organism>
<feature type="region of interest" description="Disordered" evidence="1">
    <location>
        <begin position="480"/>
        <end position="507"/>
    </location>
</feature>
<accession>A0A1D2A5J1</accession>
<protein>
    <submittedName>
        <fullName evidence="2">Uncharacterized protein</fullName>
    </submittedName>
</protein>
<feature type="non-terminal residue" evidence="2">
    <location>
        <position position="1"/>
    </location>
</feature>
<feature type="compositionally biased region" description="Gly residues" evidence="1">
    <location>
        <begin position="490"/>
        <end position="500"/>
    </location>
</feature>
<dbReference type="EMBL" id="GDKF01004165">
    <property type="protein sequence ID" value="JAT74457.1"/>
    <property type="molecule type" value="Transcribed_RNA"/>
</dbReference>
<name>A0A1D2A5J1_AUXPR</name>
<dbReference type="AlphaFoldDB" id="A0A1D2A5J1"/>
<gene>
    <name evidence="2" type="ORF">g.11930</name>
</gene>
<dbReference type="InterPro" id="IPR022552">
    <property type="entry name" value="UPF_Ycf55"/>
</dbReference>
<reference evidence="2" key="1">
    <citation type="submission" date="2015-08" db="EMBL/GenBank/DDBJ databases">
        <authorList>
            <person name="Babu N.S."/>
            <person name="Beckwith C.J."/>
            <person name="Beseler K.G."/>
            <person name="Brison A."/>
            <person name="Carone J.V."/>
            <person name="Caskin T.P."/>
            <person name="Diamond M."/>
            <person name="Durham M.E."/>
            <person name="Foxe J.M."/>
            <person name="Go M."/>
            <person name="Henderson B.A."/>
            <person name="Jones I.B."/>
            <person name="McGettigan J.A."/>
            <person name="Micheletti S.J."/>
            <person name="Nasrallah M.E."/>
            <person name="Ortiz D."/>
            <person name="Piller C.R."/>
            <person name="Privatt S.R."/>
            <person name="Schneider S.L."/>
            <person name="Sharp S."/>
            <person name="Smith T.C."/>
            <person name="Stanton J.D."/>
            <person name="Ullery H.E."/>
            <person name="Wilson R.J."/>
            <person name="Serrano M.G."/>
            <person name="Buck G."/>
            <person name="Lee V."/>
            <person name="Wang Y."/>
            <person name="Carvalho R."/>
            <person name="Voegtly L."/>
            <person name="Shi R."/>
            <person name="Duckworth R."/>
            <person name="Johnson A."/>
            <person name="Loviza R."/>
            <person name="Walstead R."/>
            <person name="Shah Z."/>
            <person name="Kiflezghi M."/>
            <person name="Wade K."/>
            <person name="Ball S.L."/>
            <person name="Bradley K.W."/>
            <person name="Asai D.J."/>
            <person name="Bowman C.A."/>
            <person name="Russell D.A."/>
            <person name="Pope W.H."/>
            <person name="Jacobs-Sera D."/>
            <person name="Hendrix R.W."/>
            <person name="Hatfull G.F."/>
        </authorList>
    </citation>
    <scope>NUCLEOTIDE SEQUENCE</scope>
</reference>